<gene>
    <name evidence="1" type="ORF">BSO21_06400</name>
</gene>
<evidence type="ECO:0000313" key="2">
    <source>
        <dbReference type="Proteomes" id="UP000187158"/>
    </source>
</evidence>
<name>A0ABX3GUP6_9BACL</name>
<evidence type="ECO:0000313" key="1">
    <source>
        <dbReference type="EMBL" id="OMD36998.1"/>
    </source>
</evidence>
<reference evidence="1 2" key="1">
    <citation type="submission" date="2016-11" db="EMBL/GenBank/DDBJ databases">
        <title>Paenibacillus species isolates.</title>
        <authorList>
            <person name="Beno S.M."/>
        </authorList>
    </citation>
    <scope>NUCLEOTIDE SEQUENCE [LARGE SCALE GENOMIC DNA]</scope>
    <source>
        <strain evidence="1 2">FSL H7-0433</strain>
    </source>
</reference>
<dbReference type="Proteomes" id="UP000187158">
    <property type="component" value="Unassembled WGS sequence"/>
</dbReference>
<organism evidence="1 2">
    <name type="scientific">Paenibacillus odorifer</name>
    <dbReference type="NCBI Taxonomy" id="189426"/>
    <lineage>
        <taxon>Bacteria</taxon>
        <taxon>Bacillati</taxon>
        <taxon>Bacillota</taxon>
        <taxon>Bacilli</taxon>
        <taxon>Bacillales</taxon>
        <taxon>Paenibacillaceae</taxon>
        <taxon>Paenibacillus</taxon>
    </lineage>
</organism>
<dbReference type="EMBL" id="MPVP01000022">
    <property type="protein sequence ID" value="OMD36998.1"/>
    <property type="molecule type" value="Genomic_DNA"/>
</dbReference>
<keyword evidence="2" id="KW-1185">Reference proteome</keyword>
<sequence length="64" mass="7329">MLIDELLQAESWGIIQAKLVAAIKEAIAMGEVEKLSKLRTKIPYSFENSLKHLKKTEREFIRNG</sequence>
<comment type="caution">
    <text evidence="1">The sequence shown here is derived from an EMBL/GenBank/DDBJ whole genome shotgun (WGS) entry which is preliminary data.</text>
</comment>
<accession>A0ABX3GUP6</accession>
<proteinExistence type="predicted"/>
<protein>
    <submittedName>
        <fullName evidence="1">Uncharacterized protein</fullName>
    </submittedName>
</protein>